<dbReference type="PANTHER" id="PTHR36444:SF2">
    <property type="entry name" value="TRANSCRIPTIONAL REGULATOR PROTEIN YOBU-RELATED"/>
    <property type="match status" value="1"/>
</dbReference>
<dbReference type="InterPro" id="IPR011256">
    <property type="entry name" value="Reg_factor_effector_dom_sf"/>
</dbReference>
<dbReference type="InterPro" id="IPR010499">
    <property type="entry name" value="AraC_E-bd"/>
</dbReference>
<evidence type="ECO:0000313" key="2">
    <source>
        <dbReference type="EMBL" id="OOM62642.1"/>
    </source>
</evidence>
<feature type="domain" description="AraC effector-binding" evidence="1">
    <location>
        <begin position="1"/>
        <end position="138"/>
    </location>
</feature>
<organism evidence="2 3">
    <name type="scientific">Clostridium beijerinckii</name>
    <name type="common">Clostridium MP</name>
    <dbReference type="NCBI Taxonomy" id="1520"/>
    <lineage>
        <taxon>Bacteria</taxon>
        <taxon>Bacillati</taxon>
        <taxon>Bacillota</taxon>
        <taxon>Clostridia</taxon>
        <taxon>Eubacteriales</taxon>
        <taxon>Clostridiaceae</taxon>
        <taxon>Clostridium</taxon>
    </lineage>
</organism>
<evidence type="ECO:0000259" key="1">
    <source>
        <dbReference type="SMART" id="SM00871"/>
    </source>
</evidence>
<dbReference type="SMART" id="SM00871">
    <property type="entry name" value="AraC_E_bind"/>
    <property type="match status" value="1"/>
</dbReference>
<proteinExistence type="predicted"/>
<dbReference type="Pfam" id="PF14526">
    <property type="entry name" value="Cass2"/>
    <property type="match status" value="1"/>
</dbReference>
<dbReference type="Gene3D" id="3.20.80.10">
    <property type="entry name" value="Regulatory factor, effector binding domain"/>
    <property type="match status" value="1"/>
</dbReference>
<dbReference type="InterPro" id="IPR053182">
    <property type="entry name" value="YobU-like_regulator"/>
</dbReference>
<protein>
    <submittedName>
        <fullName evidence="2">Bacterial transcription activator, effector binding domain</fullName>
    </submittedName>
</protein>
<sequence length="138" mass="15862">MKYEIINLEEKIVVGVSAITGNDGPNMGKAIRGLWEKLYQGGISETIKNKVNKYTIGLYSDYEDNKYLVTVGNEVCKAENEGLTVKKIPSEKYAKFSIKGHMEKVVVETWNKIWQMDLDRRYEADFDNVKIDIYISLK</sequence>
<dbReference type="InterPro" id="IPR029441">
    <property type="entry name" value="Cass2"/>
</dbReference>
<reference evidence="2 3" key="1">
    <citation type="submission" date="2016-05" db="EMBL/GenBank/DDBJ databases">
        <title>Microbial solvent formation.</title>
        <authorList>
            <person name="Poehlein A."/>
            <person name="Montoya Solano J.D."/>
            <person name="Flitsch S."/>
            <person name="Krabben P."/>
            <person name="Duerre P."/>
            <person name="Daniel R."/>
        </authorList>
    </citation>
    <scope>NUCLEOTIDE SEQUENCE [LARGE SCALE GENOMIC DNA]</scope>
    <source>
        <strain evidence="2 3">DSM 53</strain>
    </source>
</reference>
<dbReference type="PANTHER" id="PTHR36444">
    <property type="entry name" value="TRANSCRIPTIONAL REGULATOR PROTEIN YOBU-RELATED"/>
    <property type="match status" value="1"/>
</dbReference>
<comment type="caution">
    <text evidence="2">The sequence shown here is derived from an EMBL/GenBank/DDBJ whole genome shotgun (WGS) entry which is preliminary data.</text>
</comment>
<accession>A0A1S8SBG2</accession>
<dbReference type="SUPFAM" id="SSF55136">
    <property type="entry name" value="Probable bacterial effector-binding domain"/>
    <property type="match status" value="1"/>
</dbReference>
<evidence type="ECO:0000313" key="3">
    <source>
        <dbReference type="Proteomes" id="UP000190973"/>
    </source>
</evidence>
<name>A0A1S8SBG2_CLOBE</name>
<dbReference type="RefSeq" id="WP_077838259.1">
    <property type="nucleotide sequence ID" value="NZ_JABTAE010000001.1"/>
</dbReference>
<dbReference type="AlphaFoldDB" id="A0A1S8SBG2"/>
<gene>
    <name evidence="2" type="ORF">CLBCK_15780</name>
</gene>
<dbReference type="EMBL" id="LZZI01000020">
    <property type="protein sequence ID" value="OOM62642.1"/>
    <property type="molecule type" value="Genomic_DNA"/>
</dbReference>
<dbReference type="Proteomes" id="UP000190973">
    <property type="component" value="Unassembled WGS sequence"/>
</dbReference>